<name>A0ABN5AJ74_9BACI</name>
<evidence type="ECO:0000259" key="2">
    <source>
        <dbReference type="Pfam" id="PF13349"/>
    </source>
</evidence>
<keyword evidence="4" id="KW-1185">Reference proteome</keyword>
<reference evidence="3 4" key="1">
    <citation type="submission" date="2017-06" db="EMBL/GenBank/DDBJ databases">
        <title>Genome sequence of Bacillus sonorensis strain SRCM101395.</title>
        <authorList>
            <person name="Cho S.H."/>
        </authorList>
    </citation>
    <scope>NUCLEOTIDE SEQUENCE [LARGE SCALE GENOMIC DNA]</scope>
    <source>
        <strain evidence="3 4">SRCM101395</strain>
    </source>
</reference>
<evidence type="ECO:0000256" key="1">
    <source>
        <dbReference type="SAM" id="MobiDB-lite"/>
    </source>
</evidence>
<dbReference type="Gene3D" id="2.160.20.120">
    <property type="match status" value="1"/>
</dbReference>
<dbReference type="InterPro" id="IPR025164">
    <property type="entry name" value="Toastrack_DUF4097"/>
</dbReference>
<proteinExistence type="predicted"/>
<gene>
    <name evidence="3" type="ORF">S101395_04228</name>
</gene>
<dbReference type="RefSeq" id="WP_006639041.1">
    <property type="nucleotide sequence ID" value="NZ_BORD01000001.1"/>
</dbReference>
<organism evidence="3 4">
    <name type="scientific">Bacillus sonorensis</name>
    <dbReference type="NCBI Taxonomy" id="119858"/>
    <lineage>
        <taxon>Bacteria</taxon>
        <taxon>Bacillati</taxon>
        <taxon>Bacillota</taxon>
        <taxon>Bacilli</taxon>
        <taxon>Bacillales</taxon>
        <taxon>Bacillaceae</taxon>
        <taxon>Bacillus</taxon>
    </lineage>
</organism>
<dbReference type="PANTHER" id="PTHR34094">
    <property type="match status" value="1"/>
</dbReference>
<feature type="compositionally biased region" description="Basic and acidic residues" evidence="1">
    <location>
        <begin position="257"/>
        <end position="274"/>
    </location>
</feature>
<dbReference type="EMBL" id="CP021920">
    <property type="protein sequence ID" value="ASB90730.1"/>
    <property type="molecule type" value="Genomic_DNA"/>
</dbReference>
<evidence type="ECO:0000313" key="4">
    <source>
        <dbReference type="Proteomes" id="UP000196877"/>
    </source>
</evidence>
<dbReference type="Pfam" id="PF13349">
    <property type="entry name" value="DUF4097"/>
    <property type="match status" value="1"/>
</dbReference>
<dbReference type="GeneID" id="92855038"/>
<feature type="region of interest" description="Disordered" evidence="1">
    <location>
        <begin position="247"/>
        <end position="286"/>
    </location>
</feature>
<accession>A0ABN5AJ74</accession>
<evidence type="ECO:0000313" key="3">
    <source>
        <dbReference type="EMBL" id="ASB90730.1"/>
    </source>
</evidence>
<feature type="domain" description="DUF4097" evidence="2">
    <location>
        <begin position="47"/>
        <end position="285"/>
    </location>
</feature>
<protein>
    <recommendedName>
        <fullName evidence="2">DUF4097 domain-containing protein</fullName>
    </recommendedName>
</protein>
<sequence>MKKTVGKLLIIAGILILAGLMFNGGRHIFFGKNQETVRSASASPKKINHIDIDSKSITVKIKAENRDDIDAELSGGNARLESSEQGDTLRLSVEQQGFRLFFFKKNELTVHIPYEYQDNLSITSGSGNVKILGEHLSLQKVSLSSGSGSQKVDHLQADELSVRGTSGNIRLEHVETAEADIRSTSGNTELEDVTGKLTIKHTSGNLEASFSTVNAPLRISQTSGNVRLELPDNADISLQATLTSGNISHSYPFDQTEGDKRTLIGKNGDGKNKIDISSTSGNVSID</sequence>
<feature type="compositionally biased region" description="Polar residues" evidence="1">
    <location>
        <begin position="275"/>
        <end position="286"/>
    </location>
</feature>
<dbReference type="PANTHER" id="PTHR34094:SF1">
    <property type="entry name" value="PROTEIN FAM185A"/>
    <property type="match status" value="1"/>
</dbReference>
<dbReference type="Proteomes" id="UP000196877">
    <property type="component" value="Chromosome"/>
</dbReference>